<protein>
    <submittedName>
        <fullName evidence="2">Uncharacterized protein</fullName>
    </submittedName>
</protein>
<keyword evidence="3" id="KW-1185">Reference proteome</keyword>
<name>A0A1E7F141_9STRA</name>
<sequence>MMNTKMKKRDLHSSDEEYYSPYFEKYDADGDSYSLSWRYLGAFIDEDDEYYPRKVLWAAYYDPNYSGFQIGEYSYYDWENSQWDNSTCVEGATCSKMDCHNTNTTSTTWSLVGVYKETLEFDNDTFFEQLFKHQGVCLWGGDNSNYQFMQTMRDDDMSNFDSGCYKVKSGIYIGPKPIEGGDLKLAVYSDTYCMTELSSYSVDDYITSSTGKSWTNAFSKWNSMMDAYKICQPCRAYSKYNNTQDEWSDHRKRNLVEYEDGQGDAEANGFNCYDDAGYRNCNQCYKFETKTDMEEASRDDLELATSQGTIIAIDVDGEMYGGTVSYETDAPTEMQDADADVAYSSMGFAGVVIVIVGVLFSGLLAKKHRRKRRVITREDDQPTFDNELLS</sequence>
<evidence type="ECO:0000256" key="1">
    <source>
        <dbReference type="SAM" id="Phobius"/>
    </source>
</evidence>
<dbReference type="Proteomes" id="UP000095751">
    <property type="component" value="Unassembled WGS sequence"/>
</dbReference>
<dbReference type="KEGG" id="fcy:FRACYDRAFT_245035"/>
<reference evidence="2 3" key="1">
    <citation type="submission" date="2016-09" db="EMBL/GenBank/DDBJ databases">
        <title>Extensive genetic diversity and differential bi-allelic expression allows diatom success in the polar Southern Ocean.</title>
        <authorList>
            <consortium name="DOE Joint Genome Institute"/>
            <person name="Mock T."/>
            <person name="Otillar R.P."/>
            <person name="Strauss J."/>
            <person name="Dupont C."/>
            <person name="Frickenhaus S."/>
            <person name="Maumus F."/>
            <person name="Mcmullan M."/>
            <person name="Sanges R."/>
            <person name="Schmutz J."/>
            <person name="Toseland A."/>
            <person name="Valas R."/>
            <person name="Veluchamy A."/>
            <person name="Ward B.J."/>
            <person name="Allen A."/>
            <person name="Barry K."/>
            <person name="Falciatore A."/>
            <person name="Ferrante M."/>
            <person name="Fortunato A.E."/>
            <person name="Gloeckner G."/>
            <person name="Gruber A."/>
            <person name="Hipkin R."/>
            <person name="Janech M."/>
            <person name="Kroth P."/>
            <person name="Leese F."/>
            <person name="Lindquist E."/>
            <person name="Lyon B.R."/>
            <person name="Martin J."/>
            <person name="Mayer C."/>
            <person name="Parker M."/>
            <person name="Quesneville H."/>
            <person name="Raymond J."/>
            <person name="Uhlig C."/>
            <person name="Valentin K.U."/>
            <person name="Worden A.Z."/>
            <person name="Armbrust E.V."/>
            <person name="Bowler C."/>
            <person name="Green B."/>
            <person name="Moulton V."/>
            <person name="Van Oosterhout C."/>
            <person name="Grigoriev I."/>
        </authorList>
    </citation>
    <scope>NUCLEOTIDE SEQUENCE [LARGE SCALE GENOMIC DNA]</scope>
    <source>
        <strain evidence="2 3">CCMP1102</strain>
    </source>
</reference>
<evidence type="ECO:0000313" key="2">
    <source>
        <dbReference type="EMBL" id="OEU11912.1"/>
    </source>
</evidence>
<dbReference type="InParanoid" id="A0A1E7F141"/>
<proteinExistence type="predicted"/>
<feature type="transmembrane region" description="Helical" evidence="1">
    <location>
        <begin position="341"/>
        <end position="365"/>
    </location>
</feature>
<gene>
    <name evidence="2" type="ORF">FRACYDRAFT_245035</name>
</gene>
<keyword evidence="1" id="KW-1133">Transmembrane helix</keyword>
<dbReference type="EMBL" id="KV784366">
    <property type="protein sequence ID" value="OEU11912.1"/>
    <property type="molecule type" value="Genomic_DNA"/>
</dbReference>
<organism evidence="2 3">
    <name type="scientific">Fragilariopsis cylindrus CCMP1102</name>
    <dbReference type="NCBI Taxonomy" id="635003"/>
    <lineage>
        <taxon>Eukaryota</taxon>
        <taxon>Sar</taxon>
        <taxon>Stramenopiles</taxon>
        <taxon>Ochrophyta</taxon>
        <taxon>Bacillariophyta</taxon>
        <taxon>Bacillariophyceae</taxon>
        <taxon>Bacillariophycidae</taxon>
        <taxon>Bacillariales</taxon>
        <taxon>Bacillariaceae</taxon>
        <taxon>Fragilariopsis</taxon>
    </lineage>
</organism>
<keyword evidence="1" id="KW-0812">Transmembrane</keyword>
<accession>A0A1E7F141</accession>
<dbReference type="AlphaFoldDB" id="A0A1E7F141"/>
<dbReference type="OrthoDB" id="48045at2759"/>
<evidence type="ECO:0000313" key="3">
    <source>
        <dbReference type="Proteomes" id="UP000095751"/>
    </source>
</evidence>
<keyword evidence="1" id="KW-0472">Membrane</keyword>